<evidence type="ECO:0000256" key="3">
    <source>
        <dbReference type="ARBA" id="ARBA00022692"/>
    </source>
</evidence>
<gene>
    <name evidence="15" type="primary">Contig18760.g19918</name>
    <name evidence="15" type="ORF">STYLEM_12009</name>
</gene>
<evidence type="ECO:0000259" key="14">
    <source>
        <dbReference type="PROSITE" id="PS50222"/>
    </source>
</evidence>
<feature type="transmembrane region" description="Helical" evidence="13">
    <location>
        <begin position="1212"/>
        <end position="1229"/>
    </location>
</feature>
<dbReference type="InterPro" id="IPR005821">
    <property type="entry name" value="Ion_trans_dom"/>
</dbReference>
<feature type="region of interest" description="Disordered" evidence="12">
    <location>
        <begin position="915"/>
        <end position="973"/>
    </location>
</feature>
<feature type="compositionally biased region" description="Polar residues" evidence="12">
    <location>
        <begin position="2561"/>
        <end position="2573"/>
    </location>
</feature>
<evidence type="ECO:0000256" key="8">
    <source>
        <dbReference type="ARBA" id="ARBA00023136"/>
    </source>
</evidence>
<evidence type="ECO:0000256" key="12">
    <source>
        <dbReference type="SAM" id="MobiDB-lite"/>
    </source>
</evidence>
<dbReference type="GO" id="GO:0005509">
    <property type="term" value="F:calcium ion binding"/>
    <property type="evidence" value="ECO:0007669"/>
    <property type="project" value="InterPro"/>
</dbReference>
<feature type="compositionally biased region" description="Polar residues" evidence="12">
    <location>
        <begin position="2142"/>
        <end position="2165"/>
    </location>
</feature>
<keyword evidence="2" id="KW-0813">Transport</keyword>
<feature type="transmembrane region" description="Helical" evidence="13">
    <location>
        <begin position="1497"/>
        <end position="1515"/>
    </location>
</feature>
<feature type="region of interest" description="Disordered" evidence="12">
    <location>
        <begin position="2225"/>
        <end position="2250"/>
    </location>
</feature>
<evidence type="ECO:0000256" key="7">
    <source>
        <dbReference type="ARBA" id="ARBA00023065"/>
    </source>
</evidence>
<feature type="domain" description="EF-hand" evidence="14">
    <location>
        <begin position="1728"/>
        <end position="1763"/>
    </location>
</feature>
<dbReference type="FunFam" id="1.10.287.70:FF:000117">
    <property type="entry name" value="Voltage-gated Ca2+ channel, alpha subunit"/>
    <property type="match status" value="1"/>
</dbReference>
<evidence type="ECO:0000256" key="10">
    <source>
        <dbReference type="ARBA" id="ARBA00023303"/>
    </source>
</evidence>
<dbReference type="EMBL" id="CCKQ01011408">
    <property type="protein sequence ID" value="CDW82972.1"/>
    <property type="molecule type" value="Genomic_DNA"/>
</dbReference>
<feature type="transmembrane region" description="Helical" evidence="13">
    <location>
        <begin position="828"/>
        <end position="851"/>
    </location>
</feature>
<feature type="transmembrane region" description="Helical" evidence="13">
    <location>
        <begin position="738"/>
        <end position="758"/>
    </location>
</feature>
<keyword evidence="5" id="KW-0851">Voltage-gated channel</keyword>
<evidence type="ECO:0000256" key="9">
    <source>
        <dbReference type="ARBA" id="ARBA00023180"/>
    </source>
</evidence>
<feature type="compositionally biased region" description="Low complexity" evidence="12">
    <location>
        <begin position="2179"/>
        <end position="2195"/>
    </location>
</feature>
<dbReference type="InterPro" id="IPR002048">
    <property type="entry name" value="EF_hand_dom"/>
</dbReference>
<feature type="transmembrane region" description="Helical" evidence="13">
    <location>
        <begin position="1688"/>
        <end position="1711"/>
    </location>
</feature>
<feature type="region of interest" description="Disordered" evidence="12">
    <location>
        <begin position="2475"/>
        <end position="2504"/>
    </location>
</feature>
<feature type="region of interest" description="Disordered" evidence="12">
    <location>
        <begin position="2178"/>
        <end position="2204"/>
    </location>
</feature>
<feature type="transmembrane region" description="Helical" evidence="13">
    <location>
        <begin position="1578"/>
        <end position="1603"/>
    </location>
</feature>
<dbReference type="InterPro" id="IPR043203">
    <property type="entry name" value="VGCC_Ca_Na"/>
</dbReference>
<feature type="compositionally biased region" description="Polar residues" evidence="12">
    <location>
        <begin position="992"/>
        <end position="1010"/>
    </location>
</feature>
<dbReference type="PROSITE" id="PS50222">
    <property type="entry name" value="EF_HAND_2"/>
    <property type="match status" value="1"/>
</dbReference>
<name>A0A078ANT9_STYLE</name>
<dbReference type="Gene3D" id="1.10.287.70">
    <property type="match status" value="4"/>
</dbReference>
<organism evidence="15 16">
    <name type="scientific">Stylonychia lemnae</name>
    <name type="common">Ciliate</name>
    <dbReference type="NCBI Taxonomy" id="5949"/>
    <lineage>
        <taxon>Eukaryota</taxon>
        <taxon>Sar</taxon>
        <taxon>Alveolata</taxon>
        <taxon>Ciliophora</taxon>
        <taxon>Intramacronucleata</taxon>
        <taxon>Spirotrichea</taxon>
        <taxon>Stichotrichia</taxon>
        <taxon>Sporadotrichida</taxon>
        <taxon>Oxytrichidae</taxon>
        <taxon>Stylonychinae</taxon>
        <taxon>Stylonychia</taxon>
    </lineage>
</organism>
<accession>A0A078ANT9</accession>
<evidence type="ECO:0000256" key="5">
    <source>
        <dbReference type="ARBA" id="ARBA00022882"/>
    </source>
</evidence>
<evidence type="ECO:0000256" key="4">
    <source>
        <dbReference type="ARBA" id="ARBA00022737"/>
    </source>
</evidence>
<feature type="region of interest" description="Disordered" evidence="12">
    <location>
        <begin position="2054"/>
        <end position="2078"/>
    </location>
</feature>
<feature type="transmembrane region" description="Helical" evidence="13">
    <location>
        <begin position="353"/>
        <end position="374"/>
    </location>
</feature>
<feature type="transmembrane region" description="Helical" evidence="13">
    <location>
        <begin position="137"/>
        <end position="158"/>
    </location>
</feature>
<evidence type="ECO:0000313" key="16">
    <source>
        <dbReference type="Proteomes" id="UP000039865"/>
    </source>
</evidence>
<evidence type="ECO:0000256" key="13">
    <source>
        <dbReference type="SAM" id="Phobius"/>
    </source>
</evidence>
<evidence type="ECO:0000256" key="6">
    <source>
        <dbReference type="ARBA" id="ARBA00022989"/>
    </source>
</evidence>
<dbReference type="InParanoid" id="A0A078ANT9"/>
<feature type="transmembrane region" description="Helical" evidence="13">
    <location>
        <begin position="1467"/>
        <end position="1485"/>
    </location>
</feature>
<dbReference type="Pfam" id="PF00520">
    <property type="entry name" value="Ion_trans"/>
    <property type="match status" value="4"/>
</dbReference>
<feature type="region of interest" description="Disordered" evidence="12">
    <location>
        <begin position="1"/>
        <end position="20"/>
    </location>
</feature>
<keyword evidence="7" id="KW-0406">Ion transport</keyword>
<dbReference type="Gene3D" id="1.20.120.350">
    <property type="entry name" value="Voltage-gated potassium channels. Chain C"/>
    <property type="match status" value="4"/>
</dbReference>
<keyword evidence="6 13" id="KW-1133">Transmembrane helix</keyword>
<feature type="transmembrane region" description="Helical" evidence="13">
    <location>
        <begin position="222"/>
        <end position="247"/>
    </location>
</feature>
<feature type="transmembrane region" description="Helical" evidence="13">
    <location>
        <begin position="98"/>
        <end position="117"/>
    </location>
</feature>
<dbReference type="SUPFAM" id="SSF81324">
    <property type="entry name" value="Voltage-gated potassium channels"/>
    <property type="match status" value="4"/>
</dbReference>
<feature type="coiled-coil region" evidence="11">
    <location>
        <begin position="1927"/>
        <end position="1954"/>
    </location>
</feature>
<feature type="transmembrane region" description="Helical" evidence="13">
    <location>
        <begin position="791"/>
        <end position="808"/>
    </location>
</feature>
<feature type="transmembrane region" description="Helical" evidence="13">
    <location>
        <begin position="1340"/>
        <end position="1361"/>
    </location>
</feature>
<dbReference type="OrthoDB" id="193091at2759"/>
<keyword evidence="4" id="KW-0677">Repeat</keyword>
<dbReference type="GO" id="GO:0005248">
    <property type="term" value="F:voltage-gated sodium channel activity"/>
    <property type="evidence" value="ECO:0007669"/>
    <property type="project" value="TreeGrafter"/>
</dbReference>
<feature type="compositionally biased region" description="Polar residues" evidence="12">
    <location>
        <begin position="957"/>
        <end position="973"/>
    </location>
</feature>
<sequence length="2773" mass="322321">MMNVQNQETHQLHVEQESTYNKSNNLRVSNLLRDKKKLTHITEGRLEGSKNSSSLAISREIEGVSEGSSKKGLSNSKLSEGSSAPKNGEQGFKRLNSVFEWVIILSIMINSIVMALFDYQDRLSLSLWNQTLNKIQLAFTILFTFEAVLRILGMGLVINKNSYLRDPWNWLDFFSVIAGWIEQLPDIPKLKYLRTLRVIRPLRSIKAVPSMRRLIKSLLSSLPMLANVLLFLFFFFLVFAILGVSLFKGDQYYRCRFSREPLSDGSWPIDQSQDRVCNSDGNTIYSCNEGTYCGNPQDYFSDQSKADIQNDEVTFYGYESFDNILQAMLTIFQVITLEGWFQDGHANYLSPIYFIILVVFGGFFLLNLILAVIMDSFAKIDKQQKMQELSAELKKLDIQSKKTVLQQMRTKGGYSKQGTKVFQQKPTKKVVLDAMGIENHDENNNLEFDSVYTEQFFPDEEFDESFESSVSEFDDGDQNKYKINIAQKMKENKDALNQLKKVKSFTNSKSLSLGEDEESKFDENNDNVNKQRSFDQGQAAAIANTRQSFQDSLEKKHETKQENSIATFSQFNESQKFDTKDIEYQEDLNQRVKTHKIYLLFYNICKSSKFQGFILISILANSLQLCLDRYPISQNESDILDAFNTLFFSIFLFEMIIKLIAFGPILYLRDKFNAFDCVIIVLSILDISLKQQTDYNSSVLIAFRAGRLLRIFKIARLWKSLQDLMKRISSTVKDISNFSILLFLFIFTYALLGMELFAQRVKFDDDNNPLDLDNCNDEEIQCISRGKSQRLNFDTWGNAMITIFVLLVGDDWNVVMFDYSRATSKWSVIFFVTLTSFGNLILLNLFLAILLKDFEQQHEKREEYKEKQQLWQQVKDYTTELYRKCLFTCRSKAKKYEIQNVDADNSMKIMEQDENPQFEQSNESLEFSQTSNSKAEESHNATQQLSNPDRKVDSHMSNENNRIPSQNYNEEQGQINSNRPFIIKLHQNQDNSQNLDETNKSLLNDSSKSGTRARRTFLNRGDQASNSISLQKTDKIGLFEHSSLSLNNFIEKSPTSLKSKANDLFDLKKKSPVKNLDDVLTNSQNGRLSMVPHDHQIALFSKTLTDRKLKTQLTLEGRSLYLLSKNNVIRNLISRLVRHSQFDNITSLLIVASTILLALDQPLSDPDSNFNQNLMIFDGTFTSLFMLECILKIVAFGLILNGKNSYLQSPWNILDLIITLLSFVSMIQLNELKIVKSLRVFRILRPLRMISQNEELKIAVLCLGNSIKDIFNVFVIAIFSFTVYAIFGVNFFKGQFYYCFIDHLPENFQEKLDRTNSYTKWHCISMGGEWKVDRSNFDNVFYGVLTLFQMATTENWVAVMWNGIDSTDTDYTYEIYKNPSASIYFIFFILIGSLFIMNLFVGVVINTFKFEKEKLGLNYILTDTQKEWIKVQIKCYKYKPVPRDQPINNRFRKIIAKLTKSQKFEMFIYFIITVNIIVFACNWYMQPQQVEDDFEFVNHAFTVIFTIEAIFKLITFGKNYFKDGWNIFDLIILMGTYIQIFLTNVFDKNLGAHATFLRIFRLGRVLRLVKKAQSLRNIFITLIVTLPSLANIGFLLFLLIYLYSLLGMNLFGEVRIHGELNDHANFQNFLNSFLTLLRCATGENWNELMKSLMDKNSIEYNCIENPTYDDYLKNDKVPVGCGDYWSSVIYFISYQLLVTFVFLNLFIAIILEGFRDTTEDQNLRVDDIMITKFKNIWQTFDQDGTGFIEVQQIGDFISDLIVKNTDFIRGGEFLLNNPREMDKFIAELQLPTYNKFKNYHFYDILIHLVKIIFKIDFDKAALLKSEGLMISKSNTMHSGGNNSLGINNYLQNQDQLEFDSFEHLISNFYEIVKNKKIQLYEEYKKYRWVEDRKKNRFKDKYDNHYYDSRVIIYFPVLLKKLQNFTNLMKQKRLLQGEEQAKIQAQQEIQQIKLLSSPQRIFDKTKRNSVFIAMAQNAKVFEQLIAQKSSLKEQDTQNTLSPFRNQQSSIKNTLSNRRSTLLENLNINLNQQNSENLISDITSQDSFIKKQFSNRNSIAENNEDSQKTLGSNLGPSDYKKNQTEIMKKLSILKNIQADDIHRGSTTLSNQQRPSHFMNNNMIIEEDQESQGESPGQEKEKSFNYDQDVSSITSNSEKNIESSYRSKINNQKDIQIMSIKQLSHQSSSSPSNSPLSNNVKDFMPRTILSTNSAKRLTIDNNRKKLQPDEIIDEEKSYEETATNRNKNISSVGKQDFEYRHDIDGDTNKEINQQVDDDLKRNNTISVTKKKQSSFNLKEIGLQLTKTMNPRMSTFASNKGKSSEEIMEEDFQDSNQKRSKIIVEDKIDEDDQELFEDEYIEIEQYLKSSTISMPSQKNQVILNVIHSNTKEESKNYDTEYNNLEKSNKHQRENLSRDNQLSKFSQIKFKQSELTFGHLSNNKLGDIIETQHENKKSKKISSKTTHFQFYSQLDLLSEQKRSSNKNSSNRYQNVFVDKDDFQDDLDDSPQQYLKDLESFNDSLEAQRNNQKQSFKAITQPLIMKQMLEIDSNSSIDSSDEEEYKTQQNLEQSNGQGFQRSFNYSTMLNDKENSYLAQNSGERVIQYQQQNQIQDIQLQSIESPKRSRVQGKQEEVKPSHLQIDTFQDEDYEKEDNSDEEMQRINLQKTSNIQRANTSELYQQIMGEMKNEEITVQNIQQQEEQEFEVQSAIKTDDSEDEFGNNNFIFDEDKNQGAKNELINTQKIPEVQNQKIERFWVKVAHQNSQDQFLSIDSSLN</sequence>
<protein>
    <submittedName>
        <fullName evidence="15">Voltage-gated ion channel superfamily</fullName>
    </submittedName>
</protein>
<dbReference type="Gene3D" id="1.10.238.10">
    <property type="entry name" value="EF-hand"/>
    <property type="match status" value="1"/>
</dbReference>
<proteinExistence type="predicted"/>
<feature type="transmembrane region" description="Helical" evidence="13">
    <location>
        <begin position="639"/>
        <end position="666"/>
    </location>
</feature>
<dbReference type="PANTHER" id="PTHR10037:SF62">
    <property type="entry name" value="SODIUM CHANNEL PROTEIN 60E"/>
    <property type="match status" value="1"/>
</dbReference>
<dbReference type="GO" id="GO:0001518">
    <property type="term" value="C:voltage-gated sodium channel complex"/>
    <property type="evidence" value="ECO:0007669"/>
    <property type="project" value="TreeGrafter"/>
</dbReference>
<evidence type="ECO:0000256" key="1">
    <source>
        <dbReference type="ARBA" id="ARBA00004141"/>
    </source>
</evidence>
<feature type="compositionally biased region" description="Low complexity" evidence="12">
    <location>
        <begin position="65"/>
        <end position="83"/>
    </location>
</feature>
<feature type="region of interest" description="Disordered" evidence="12">
    <location>
        <begin position="2548"/>
        <end position="2573"/>
    </location>
</feature>
<feature type="region of interest" description="Disordered" evidence="12">
    <location>
        <begin position="2616"/>
        <end position="2636"/>
    </location>
</feature>
<keyword evidence="9" id="KW-0325">Glycoprotein</keyword>
<reference evidence="15 16" key="1">
    <citation type="submission" date="2014-06" db="EMBL/GenBank/DDBJ databases">
        <authorList>
            <person name="Swart Estienne"/>
        </authorList>
    </citation>
    <scope>NUCLEOTIDE SEQUENCE [LARGE SCALE GENOMIC DNA]</scope>
    <source>
        <strain evidence="15 16">130c</strain>
    </source>
</reference>
<dbReference type="FunFam" id="1.20.120.350:FF:000009">
    <property type="entry name" value="Voltage-dependent T-type calcium channel subunit alpha"/>
    <property type="match status" value="1"/>
</dbReference>
<feature type="region of interest" description="Disordered" evidence="12">
    <location>
        <begin position="992"/>
        <end position="1012"/>
    </location>
</feature>
<keyword evidence="10" id="KW-0407">Ion channel</keyword>
<feature type="transmembrane region" description="Helical" evidence="13">
    <location>
        <begin position="1270"/>
        <end position="1292"/>
    </location>
</feature>
<dbReference type="PANTHER" id="PTHR10037">
    <property type="entry name" value="VOLTAGE-GATED CATION CHANNEL CALCIUM AND SODIUM"/>
    <property type="match status" value="1"/>
</dbReference>
<dbReference type="InterPro" id="IPR027359">
    <property type="entry name" value="Volt_channel_dom_sf"/>
</dbReference>
<feature type="compositionally biased region" description="Basic and acidic residues" evidence="12">
    <location>
        <begin position="2225"/>
        <end position="2236"/>
    </location>
</feature>
<keyword evidence="8 13" id="KW-0472">Membrane</keyword>
<dbReference type="Proteomes" id="UP000039865">
    <property type="component" value="Unassembled WGS sequence"/>
</dbReference>
<evidence type="ECO:0000313" key="15">
    <source>
        <dbReference type="EMBL" id="CDW82972.1"/>
    </source>
</evidence>
<feature type="transmembrane region" description="Helical" evidence="13">
    <location>
        <begin position="1381"/>
        <end position="1405"/>
    </location>
</feature>
<comment type="subcellular location">
    <subcellularLocation>
        <location evidence="1">Membrane</location>
        <topology evidence="1">Multi-pass membrane protein</topology>
    </subcellularLocation>
</comment>
<keyword evidence="16" id="KW-1185">Reference proteome</keyword>
<feature type="transmembrane region" description="Helical" evidence="13">
    <location>
        <begin position="1527"/>
        <end position="1544"/>
    </location>
</feature>
<feature type="transmembrane region" description="Helical" evidence="13">
    <location>
        <begin position="1179"/>
        <end position="1200"/>
    </location>
</feature>
<evidence type="ECO:0000256" key="11">
    <source>
        <dbReference type="SAM" id="Coils"/>
    </source>
</evidence>
<feature type="compositionally biased region" description="Polar residues" evidence="12">
    <location>
        <begin position="2237"/>
        <end position="2250"/>
    </location>
</feature>
<feature type="region of interest" description="Disordered" evidence="12">
    <location>
        <begin position="2125"/>
        <end position="2165"/>
    </location>
</feature>
<keyword evidence="11" id="KW-0175">Coiled coil</keyword>
<feature type="region of interest" description="Disordered" evidence="12">
    <location>
        <begin position="61"/>
        <end position="86"/>
    </location>
</feature>
<keyword evidence="3 13" id="KW-0812">Transmembrane</keyword>
<feature type="coiled-coil region" evidence="11">
    <location>
        <begin position="2383"/>
        <end position="2410"/>
    </location>
</feature>
<feature type="compositionally biased region" description="Polar residues" evidence="12">
    <location>
        <begin position="915"/>
        <end position="933"/>
    </location>
</feature>
<evidence type="ECO:0000256" key="2">
    <source>
        <dbReference type="ARBA" id="ARBA00022448"/>
    </source>
</evidence>